<keyword evidence="12" id="KW-0456">Lyase</keyword>
<keyword evidence="6" id="KW-0547">Nucleotide-binding</keyword>
<evidence type="ECO:0000256" key="15">
    <source>
        <dbReference type="SAM" id="SignalP"/>
    </source>
</evidence>
<dbReference type="FunFam" id="3.30.70.1230:FF:000088">
    <property type="entry name" value="Guanylate cyclase"/>
    <property type="match status" value="1"/>
</dbReference>
<dbReference type="InterPro" id="IPR050401">
    <property type="entry name" value="Cyclic_nucleotide_synthase"/>
</dbReference>
<dbReference type="FunFam" id="3.40.50.2300:FF:000311">
    <property type="entry name" value="Guanylate cyclase"/>
    <property type="match status" value="1"/>
</dbReference>
<dbReference type="CDD" id="cd06370">
    <property type="entry name" value="PBP1_SAP_GC-like"/>
    <property type="match status" value="1"/>
</dbReference>
<protein>
    <recommendedName>
        <fullName evidence="3">guanylate cyclase</fullName>
        <ecNumber evidence="3">4.6.1.2</ecNumber>
    </recommendedName>
</protein>
<dbReference type="Proteomes" id="UP000821866">
    <property type="component" value="Chromosome 10"/>
</dbReference>
<feature type="signal peptide" evidence="15">
    <location>
        <begin position="1"/>
        <end position="18"/>
    </location>
</feature>
<dbReference type="Gene3D" id="3.30.70.1230">
    <property type="entry name" value="Nucleotide cyclase"/>
    <property type="match status" value="1"/>
</dbReference>
<evidence type="ECO:0000256" key="14">
    <source>
        <dbReference type="SAM" id="MobiDB-lite"/>
    </source>
</evidence>
<organism evidence="18 19">
    <name type="scientific">Rhipicephalus microplus</name>
    <name type="common">Cattle tick</name>
    <name type="synonym">Boophilus microplus</name>
    <dbReference type="NCBI Taxonomy" id="6941"/>
    <lineage>
        <taxon>Eukaryota</taxon>
        <taxon>Metazoa</taxon>
        <taxon>Ecdysozoa</taxon>
        <taxon>Arthropoda</taxon>
        <taxon>Chelicerata</taxon>
        <taxon>Arachnida</taxon>
        <taxon>Acari</taxon>
        <taxon>Parasitiformes</taxon>
        <taxon>Ixodida</taxon>
        <taxon>Ixodoidea</taxon>
        <taxon>Ixodidae</taxon>
        <taxon>Rhipicephalinae</taxon>
        <taxon>Rhipicephalus</taxon>
        <taxon>Boophilus</taxon>
    </lineage>
</organism>
<keyword evidence="10" id="KW-0675">Receptor</keyword>
<feature type="chain" id="PRO_5039912909" description="guanylate cyclase" evidence="15">
    <location>
        <begin position="19"/>
        <end position="1074"/>
    </location>
</feature>
<dbReference type="PROSITE" id="PS50011">
    <property type="entry name" value="PROTEIN_KINASE_DOM"/>
    <property type="match status" value="1"/>
</dbReference>
<dbReference type="InterPro" id="IPR011009">
    <property type="entry name" value="Kinase-like_dom_sf"/>
</dbReference>
<gene>
    <name evidence="18" type="ORF">HPB51_008336</name>
</gene>
<reference evidence="18" key="1">
    <citation type="journal article" date="2020" name="Cell">
        <title>Large-Scale Comparative Analyses of Tick Genomes Elucidate Their Genetic Diversity and Vector Capacities.</title>
        <authorList>
            <consortium name="Tick Genome and Microbiome Consortium (TIGMIC)"/>
            <person name="Jia N."/>
            <person name="Wang J."/>
            <person name="Shi W."/>
            <person name="Du L."/>
            <person name="Sun Y."/>
            <person name="Zhan W."/>
            <person name="Jiang J.F."/>
            <person name="Wang Q."/>
            <person name="Zhang B."/>
            <person name="Ji P."/>
            <person name="Bell-Sakyi L."/>
            <person name="Cui X.M."/>
            <person name="Yuan T.T."/>
            <person name="Jiang B.G."/>
            <person name="Yang W.F."/>
            <person name="Lam T.T."/>
            <person name="Chang Q.C."/>
            <person name="Ding S.J."/>
            <person name="Wang X.J."/>
            <person name="Zhu J.G."/>
            <person name="Ruan X.D."/>
            <person name="Zhao L."/>
            <person name="Wei J.T."/>
            <person name="Ye R.Z."/>
            <person name="Que T.C."/>
            <person name="Du C.H."/>
            <person name="Zhou Y.H."/>
            <person name="Cheng J.X."/>
            <person name="Dai P.F."/>
            <person name="Guo W.B."/>
            <person name="Han X.H."/>
            <person name="Huang E.J."/>
            <person name="Li L.F."/>
            <person name="Wei W."/>
            <person name="Gao Y.C."/>
            <person name="Liu J.Z."/>
            <person name="Shao H.Z."/>
            <person name="Wang X."/>
            <person name="Wang C.C."/>
            <person name="Yang T.C."/>
            <person name="Huo Q.B."/>
            <person name="Li W."/>
            <person name="Chen H.Y."/>
            <person name="Chen S.E."/>
            <person name="Zhou L.G."/>
            <person name="Ni X.B."/>
            <person name="Tian J.H."/>
            <person name="Sheng Y."/>
            <person name="Liu T."/>
            <person name="Pan Y.S."/>
            <person name="Xia L.Y."/>
            <person name="Li J."/>
            <person name="Zhao F."/>
            <person name="Cao W.C."/>
        </authorList>
    </citation>
    <scope>NUCLEOTIDE SEQUENCE</scope>
    <source>
        <strain evidence="18">Rmic-2018</strain>
    </source>
</reference>
<proteinExistence type="predicted"/>
<evidence type="ECO:0000256" key="5">
    <source>
        <dbReference type="ARBA" id="ARBA00022729"/>
    </source>
</evidence>
<evidence type="ECO:0000256" key="1">
    <source>
        <dbReference type="ARBA" id="ARBA00001436"/>
    </source>
</evidence>
<evidence type="ECO:0000256" key="8">
    <source>
        <dbReference type="ARBA" id="ARBA00023134"/>
    </source>
</evidence>
<dbReference type="InterPro" id="IPR029787">
    <property type="entry name" value="Nucleotide_cyclase"/>
</dbReference>
<keyword evidence="13" id="KW-0141">cGMP biosynthesis</keyword>
<dbReference type="Gene3D" id="3.40.50.2300">
    <property type="match status" value="2"/>
</dbReference>
<dbReference type="GO" id="GO:0005886">
    <property type="term" value="C:plasma membrane"/>
    <property type="evidence" value="ECO:0007669"/>
    <property type="project" value="TreeGrafter"/>
</dbReference>
<keyword evidence="5 15" id="KW-0732">Signal</keyword>
<evidence type="ECO:0000313" key="18">
    <source>
        <dbReference type="EMBL" id="KAH8037010.1"/>
    </source>
</evidence>
<keyword evidence="4" id="KW-0812">Transmembrane</keyword>
<evidence type="ECO:0000256" key="3">
    <source>
        <dbReference type="ARBA" id="ARBA00012202"/>
    </source>
</evidence>
<dbReference type="Pfam" id="PF00211">
    <property type="entry name" value="Guanylate_cyc"/>
    <property type="match status" value="1"/>
</dbReference>
<accession>A0A9J6ERI1</accession>
<evidence type="ECO:0000256" key="7">
    <source>
        <dbReference type="ARBA" id="ARBA00022989"/>
    </source>
</evidence>
<feature type="region of interest" description="Disordered" evidence="14">
    <location>
        <begin position="1055"/>
        <end position="1074"/>
    </location>
</feature>
<name>A0A9J6ERI1_RHIMP</name>
<dbReference type="Gene3D" id="1.10.510.10">
    <property type="entry name" value="Transferase(Phosphotransferase) domain 1"/>
    <property type="match status" value="1"/>
</dbReference>
<comment type="caution">
    <text evidence="18">The sequence shown here is derived from an EMBL/GenBank/DDBJ whole genome shotgun (WGS) entry which is preliminary data.</text>
</comment>
<evidence type="ECO:0000256" key="2">
    <source>
        <dbReference type="ARBA" id="ARBA00004479"/>
    </source>
</evidence>
<dbReference type="GO" id="GO:0004672">
    <property type="term" value="F:protein kinase activity"/>
    <property type="evidence" value="ECO:0007669"/>
    <property type="project" value="InterPro"/>
</dbReference>
<reference evidence="18" key="2">
    <citation type="submission" date="2021-09" db="EMBL/GenBank/DDBJ databases">
        <authorList>
            <person name="Jia N."/>
            <person name="Wang J."/>
            <person name="Shi W."/>
            <person name="Du L."/>
            <person name="Sun Y."/>
            <person name="Zhan W."/>
            <person name="Jiang J."/>
            <person name="Wang Q."/>
            <person name="Zhang B."/>
            <person name="Ji P."/>
            <person name="Sakyi L.B."/>
            <person name="Cui X."/>
            <person name="Yuan T."/>
            <person name="Jiang B."/>
            <person name="Yang W."/>
            <person name="Lam T.T.-Y."/>
            <person name="Chang Q."/>
            <person name="Ding S."/>
            <person name="Wang X."/>
            <person name="Zhu J."/>
            <person name="Ruan X."/>
            <person name="Zhao L."/>
            <person name="Wei J."/>
            <person name="Que T."/>
            <person name="Du C."/>
            <person name="Cheng J."/>
            <person name="Dai P."/>
            <person name="Han X."/>
            <person name="Huang E."/>
            <person name="Gao Y."/>
            <person name="Liu J."/>
            <person name="Shao H."/>
            <person name="Ye R."/>
            <person name="Li L."/>
            <person name="Wei W."/>
            <person name="Wang X."/>
            <person name="Wang C."/>
            <person name="Huo Q."/>
            <person name="Li W."/>
            <person name="Guo W."/>
            <person name="Chen H."/>
            <person name="Chen S."/>
            <person name="Zhou L."/>
            <person name="Zhou L."/>
            <person name="Ni X."/>
            <person name="Tian J."/>
            <person name="Zhou Y."/>
            <person name="Sheng Y."/>
            <person name="Liu T."/>
            <person name="Pan Y."/>
            <person name="Xia L."/>
            <person name="Li J."/>
            <person name="Zhao F."/>
            <person name="Cao W."/>
        </authorList>
    </citation>
    <scope>NUCLEOTIDE SEQUENCE</scope>
    <source>
        <strain evidence="18">Rmic-2018</strain>
        <tissue evidence="18">Larvae</tissue>
    </source>
</reference>
<dbReference type="PANTHER" id="PTHR11920:SF335">
    <property type="entry name" value="GUANYLATE CYCLASE"/>
    <property type="match status" value="1"/>
</dbReference>
<dbReference type="GO" id="GO:0001653">
    <property type="term" value="F:peptide receptor activity"/>
    <property type="evidence" value="ECO:0007669"/>
    <property type="project" value="TreeGrafter"/>
</dbReference>
<evidence type="ECO:0000256" key="6">
    <source>
        <dbReference type="ARBA" id="ARBA00022741"/>
    </source>
</evidence>
<dbReference type="InterPro" id="IPR028082">
    <property type="entry name" value="Peripla_BP_I"/>
</dbReference>
<dbReference type="GO" id="GO:0004016">
    <property type="term" value="F:adenylate cyclase activity"/>
    <property type="evidence" value="ECO:0007669"/>
    <property type="project" value="TreeGrafter"/>
</dbReference>
<feature type="domain" description="Protein kinase" evidence="16">
    <location>
        <begin position="538"/>
        <end position="813"/>
    </location>
</feature>
<sequence length="1074" mass="120477">MLQTAIAILLVVLSRKWAYTKTNETIVLGYLTGSQRLPGDRSYRRPGLAISGALTLAVDKVNIQYPLMGGLRLDVLIAETFGRERLSVLQTARLWRQNVSAFIGPQETCVHEAFLAAALNLPMVSYVRVLYFCLVRDTSDKQRFPTFARTRPPETHISKSVVALLAHFDWRQVALFYASRLGHVAKSIMSTLTSHGVRLRHVSSWNETYHYGYGPSPFETMLKDVAPKARVFIVLGQYFEHIGLMASLEARGLLQGGEYFVVGVDVQQYDVESPTRYLTGLFREEPDPSVVRAFRSYLGIVGSPASGFEAFSVAVNEYMQRPPFNIVNAADPIGGMKKIPSEAAYLYDAVMVYAKAVNACVEHGGDFRNGKHLLEHMRGRSYQSAMGYMVRMDDNGDAEGNYTLVARKKYGGPSGNLYGLFPVGVFELSGNGSTLPVLKLFDTIEWIKGAPPRDEPPCGFSGEKCILWKILGSVSCGVLVLLSIVAFAAYRYWAYEQELDRLLWKLDFDEIHMRGGPTVHQQAAKTTDGLMPVPTSSQLSLSLHPEFRYSQLYAPVGVYRGRLCAVKKIHTKSLPLTRSLKQQLKLLRELRHDNLCTFVGVCVEPPNVCVVTDYCSRGSLRDLLDNEDIRLDNMFVASLVDDLVRGMLFLHESPVRSHGDLRSANCLVDSRWVLKVADFGLAQIRHIAGDDELLWRAPELLRNRASPPEGTPRGDVYSFGVVLFEMLARSGPFGKTTLTASEILERVRRPLGHHLATDSEKQESLPFRPPLCELAEPWDVEYVRTLLTECWAEAPDHRPDFKAVRARLRHMRRGLKPSIVDNMLSMMETYATNLEALVDQRTDQLAQEKRRADALLYEMLPRQVMHTNVADQLKRGKKVEAESFDSVTIYFSDIVGFTRLSAQSTPMEVVELLNDLYTCFDAVIENYAVYKVETIGDAYMVVGGLARHPDVAHASQVASMALHLLRSVGNFRIRHRPEEMLMLRAGMHSGAAEFRREMTEKNPGLQFLYPSHHERKGKGDMRTFWLEGQASGIRCRSTTGFQNAESISGLYDYQPTESSRSCPDLGAPPWQGVG</sequence>
<evidence type="ECO:0000256" key="11">
    <source>
        <dbReference type="ARBA" id="ARBA00023180"/>
    </source>
</evidence>
<dbReference type="InterPro" id="IPR001054">
    <property type="entry name" value="A/G_cyclase"/>
</dbReference>
<comment type="catalytic activity">
    <reaction evidence="1">
        <text>GTP = 3',5'-cyclic GMP + diphosphate</text>
        <dbReference type="Rhea" id="RHEA:13665"/>
        <dbReference type="ChEBI" id="CHEBI:33019"/>
        <dbReference type="ChEBI" id="CHEBI:37565"/>
        <dbReference type="ChEBI" id="CHEBI:57746"/>
        <dbReference type="EC" id="4.6.1.2"/>
    </reaction>
</comment>
<keyword evidence="11" id="KW-0325">Glycoprotein</keyword>
<keyword evidence="8" id="KW-0342">GTP-binding</keyword>
<evidence type="ECO:0000256" key="12">
    <source>
        <dbReference type="ARBA" id="ARBA00023239"/>
    </source>
</evidence>
<evidence type="ECO:0000259" key="16">
    <source>
        <dbReference type="PROSITE" id="PS50011"/>
    </source>
</evidence>
<keyword evidence="9" id="KW-0472">Membrane</keyword>
<dbReference type="EMBL" id="JABSTU010000002">
    <property type="protein sequence ID" value="KAH8037010.1"/>
    <property type="molecule type" value="Genomic_DNA"/>
</dbReference>
<comment type="subcellular location">
    <subcellularLocation>
        <location evidence="2">Membrane</location>
        <topology evidence="2">Single-pass type I membrane protein</topology>
    </subcellularLocation>
</comment>
<evidence type="ECO:0000256" key="9">
    <source>
        <dbReference type="ARBA" id="ARBA00023136"/>
    </source>
</evidence>
<evidence type="ECO:0000313" key="19">
    <source>
        <dbReference type="Proteomes" id="UP000821866"/>
    </source>
</evidence>
<dbReference type="SUPFAM" id="SSF55073">
    <property type="entry name" value="Nucleotide cyclase"/>
    <property type="match status" value="1"/>
</dbReference>
<evidence type="ECO:0000256" key="13">
    <source>
        <dbReference type="ARBA" id="ARBA00023293"/>
    </source>
</evidence>
<dbReference type="InterPro" id="IPR001828">
    <property type="entry name" value="ANF_lig-bd_rcpt"/>
</dbReference>
<dbReference type="GO" id="GO:0004383">
    <property type="term" value="F:guanylate cyclase activity"/>
    <property type="evidence" value="ECO:0007669"/>
    <property type="project" value="UniProtKB-EC"/>
</dbReference>
<dbReference type="GO" id="GO:0007168">
    <property type="term" value="P:receptor guanylyl cyclase signaling pathway"/>
    <property type="evidence" value="ECO:0007669"/>
    <property type="project" value="TreeGrafter"/>
</dbReference>
<feature type="domain" description="Guanylate cyclase" evidence="17">
    <location>
        <begin position="888"/>
        <end position="990"/>
    </location>
</feature>
<dbReference type="InterPro" id="IPR000719">
    <property type="entry name" value="Prot_kinase_dom"/>
</dbReference>
<dbReference type="GO" id="GO:0005525">
    <property type="term" value="F:GTP binding"/>
    <property type="evidence" value="ECO:0007669"/>
    <property type="project" value="UniProtKB-KW"/>
</dbReference>
<dbReference type="FunFam" id="1.10.510.10:FF:000420">
    <property type="entry name" value="Guanylate cyclase"/>
    <property type="match status" value="1"/>
</dbReference>
<evidence type="ECO:0000256" key="4">
    <source>
        <dbReference type="ARBA" id="ARBA00022692"/>
    </source>
</evidence>
<evidence type="ECO:0000256" key="10">
    <source>
        <dbReference type="ARBA" id="ARBA00023170"/>
    </source>
</evidence>
<dbReference type="CDD" id="cd07302">
    <property type="entry name" value="CHD"/>
    <property type="match status" value="1"/>
</dbReference>
<dbReference type="VEuPathDB" id="VectorBase:LOC119179346"/>
<keyword evidence="19" id="KW-1185">Reference proteome</keyword>
<dbReference type="SUPFAM" id="SSF56112">
    <property type="entry name" value="Protein kinase-like (PK-like)"/>
    <property type="match status" value="1"/>
</dbReference>
<dbReference type="Pfam" id="PF01094">
    <property type="entry name" value="ANF_receptor"/>
    <property type="match status" value="1"/>
</dbReference>
<dbReference type="PROSITE" id="PS50125">
    <property type="entry name" value="GUANYLATE_CYCLASE_2"/>
    <property type="match status" value="1"/>
</dbReference>
<dbReference type="AlphaFoldDB" id="A0A9J6ERI1"/>
<dbReference type="SMART" id="SM00044">
    <property type="entry name" value="CYCc"/>
    <property type="match status" value="1"/>
</dbReference>
<dbReference type="GO" id="GO:0005524">
    <property type="term" value="F:ATP binding"/>
    <property type="evidence" value="ECO:0007669"/>
    <property type="project" value="InterPro"/>
</dbReference>
<evidence type="ECO:0000259" key="17">
    <source>
        <dbReference type="PROSITE" id="PS50125"/>
    </source>
</evidence>
<dbReference type="Pfam" id="PF07714">
    <property type="entry name" value="PK_Tyr_Ser-Thr"/>
    <property type="match status" value="1"/>
</dbReference>
<dbReference type="SUPFAM" id="SSF53822">
    <property type="entry name" value="Periplasmic binding protein-like I"/>
    <property type="match status" value="1"/>
</dbReference>
<dbReference type="EC" id="4.6.1.2" evidence="3"/>
<dbReference type="PANTHER" id="PTHR11920">
    <property type="entry name" value="GUANYLYL CYCLASE"/>
    <property type="match status" value="1"/>
</dbReference>
<keyword evidence="7" id="KW-1133">Transmembrane helix</keyword>
<dbReference type="InterPro" id="IPR001245">
    <property type="entry name" value="Ser-Thr/Tyr_kinase_cat_dom"/>
</dbReference>
<dbReference type="GO" id="GO:0035556">
    <property type="term" value="P:intracellular signal transduction"/>
    <property type="evidence" value="ECO:0007669"/>
    <property type="project" value="InterPro"/>
</dbReference>